<feature type="compositionally biased region" description="Polar residues" evidence="2">
    <location>
        <begin position="18"/>
        <end position="31"/>
    </location>
</feature>
<dbReference type="EMBL" id="CAJFDI010000001">
    <property type="protein sequence ID" value="CAD5210180.1"/>
    <property type="molecule type" value="Genomic_DNA"/>
</dbReference>
<feature type="region of interest" description="Disordered" evidence="2">
    <location>
        <begin position="79"/>
        <end position="100"/>
    </location>
</feature>
<sequence>MDEPTSAENGVKRRRRTNSTCSVLSTATDSTIGRRRRGELNAELDTKTFKMSDLIVWRPNTENELRKKWDDQKQKLLESMSNASGSSEQFAKPKPPVSVPRVKLNEKGEIVIDQESLVVTESPENNVWDHVDDDVMPKKLNSMSFRKKIQRSSAWTDLETDMFYNVLSATGPDFGLMHEFIPCRTRAELKKKFSKEERENSWRVDETLRKPSLLSRDLFGKVKEMMKKIEAEKVARKEAKKKRKEVINDNNEDENNPEQDDNGDVIP</sequence>
<feature type="region of interest" description="Disordered" evidence="2">
    <location>
        <begin position="1"/>
        <end position="39"/>
    </location>
</feature>
<feature type="compositionally biased region" description="Acidic residues" evidence="2">
    <location>
        <begin position="250"/>
        <end position="267"/>
    </location>
</feature>
<keyword evidence="6" id="KW-1185">Reference proteome</keyword>
<dbReference type="GO" id="GO:0005634">
    <property type="term" value="C:nucleus"/>
    <property type="evidence" value="ECO:0007669"/>
    <property type="project" value="UniProtKB-SubCell"/>
</dbReference>
<evidence type="ECO:0000256" key="1">
    <source>
        <dbReference type="ARBA" id="ARBA00004123"/>
    </source>
</evidence>
<dbReference type="InterPro" id="IPR009057">
    <property type="entry name" value="Homeodomain-like_sf"/>
</dbReference>
<dbReference type="Proteomes" id="UP000582659">
    <property type="component" value="Unassembled WGS sequence"/>
</dbReference>
<dbReference type="SMR" id="A0A1I7S8U9"/>
<dbReference type="GO" id="GO:0001156">
    <property type="term" value="F:TFIIIC-class transcription factor complex binding"/>
    <property type="evidence" value="ECO:0007669"/>
    <property type="project" value="TreeGrafter"/>
</dbReference>
<feature type="compositionally biased region" description="Polar residues" evidence="2">
    <location>
        <begin position="79"/>
        <end position="89"/>
    </location>
</feature>
<gene>
    <name evidence="4" type="ORF">BXYJ_LOCUS1806</name>
</gene>
<evidence type="ECO:0000256" key="2">
    <source>
        <dbReference type="SAM" id="MobiDB-lite"/>
    </source>
</evidence>
<organism evidence="5 7">
    <name type="scientific">Bursaphelenchus xylophilus</name>
    <name type="common">Pinewood nematode worm</name>
    <name type="synonym">Aphelenchoides xylophilus</name>
    <dbReference type="NCBI Taxonomy" id="6326"/>
    <lineage>
        <taxon>Eukaryota</taxon>
        <taxon>Metazoa</taxon>
        <taxon>Ecdysozoa</taxon>
        <taxon>Nematoda</taxon>
        <taxon>Chromadorea</taxon>
        <taxon>Rhabditida</taxon>
        <taxon>Tylenchina</taxon>
        <taxon>Tylenchomorpha</taxon>
        <taxon>Aphelenchoidea</taxon>
        <taxon>Aphelenchoididae</taxon>
        <taxon>Bursaphelenchus</taxon>
    </lineage>
</organism>
<dbReference type="Pfam" id="PF15963">
    <property type="entry name" value="Myb_DNA-bind_7"/>
    <property type="match status" value="1"/>
</dbReference>
<evidence type="ECO:0000259" key="3">
    <source>
        <dbReference type="Pfam" id="PF15963"/>
    </source>
</evidence>
<feature type="domain" description="Transcription factor TFIIIB component B'' Myb" evidence="3">
    <location>
        <begin position="145"/>
        <end position="230"/>
    </location>
</feature>
<dbReference type="SUPFAM" id="SSF46689">
    <property type="entry name" value="Homeodomain-like"/>
    <property type="match status" value="1"/>
</dbReference>
<dbReference type="PANTHER" id="PTHR22929">
    <property type="entry name" value="RNA POLYMERASE III TRANSCRIPTION INITIATION FACTOR B"/>
    <property type="match status" value="1"/>
</dbReference>
<reference evidence="7" key="1">
    <citation type="submission" date="2016-11" db="UniProtKB">
        <authorList>
            <consortium name="WormBaseParasite"/>
        </authorList>
    </citation>
    <scope>IDENTIFICATION</scope>
</reference>
<dbReference type="OrthoDB" id="272624at2759"/>
<accession>A0A1I7S8U9</accession>
<dbReference type="Proteomes" id="UP000659654">
    <property type="component" value="Unassembled WGS sequence"/>
</dbReference>
<evidence type="ECO:0000313" key="6">
    <source>
        <dbReference type="Proteomes" id="UP000659654"/>
    </source>
</evidence>
<dbReference type="AlphaFoldDB" id="A0A1I7S8U9"/>
<comment type="subcellular location">
    <subcellularLocation>
        <location evidence="1">Nucleus</location>
    </subcellularLocation>
</comment>
<protein>
    <submittedName>
        <fullName evidence="4">(pine wood nematode) hypothetical protein</fullName>
    </submittedName>
    <submittedName>
        <fullName evidence="7">Myb_DNA-bind_7 domain-containing protein</fullName>
    </submittedName>
</protein>
<reference evidence="4" key="2">
    <citation type="submission" date="2020-09" db="EMBL/GenBank/DDBJ databases">
        <authorList>
            <person name="Kikuchi T."/>
        </authorList>
    </citation>
    <scope>NUCLEOTIDE SEQUENCE</scope>
    <source>
        <strain evidence="4">Ka4C1</strain>
    </source>
</reference>
<feature type="region of interest" description="Disordered" evidence="2">
    <location>
        <begin position="234"/>
        <end position="267"/>
    </location>
</feature>
<dbReference type="Proteomes" id="UP000095284">
    <property type="component" value="Unplaced"/>
</dbReference>
<dbReference type="GO" id="GO:0070898">
    <property type="term" value="P:RNA polymerase III preinitiation complex assembly"/>
    <property type="evidence" value="ECO:0007669"/>
    <property type="project" value="TreeGrafter"/>
</dbReference>
<evidence type="ECO:0000313" key="7">
    <source>
        <dbReference type="WBParaSite" id="BXY_0944400.1"/>
    </source>
</evidence>
<proteinExistence type="predicted"/>
<evidence type="ECO:0000313" key="5">
    <source>
        <dbReference type="Proteomes" id="UP000095284"/>
    </source>
</evidence>
<dbReference type="WBParaSite" id="BXY_0944400.1">
    <property type="protein sequence ID" value="BXY_0944400.1"/>
    <property type="gene ID" value="BXY_0944400"/>
</dbReference>
<dbReference type="InterPro" id="IPR039467">
    <property type="entry name" value="TFIIIB_B''_Myb"/>
</dbReference>
<dbReference type="PANTHER" id="PTHR22929:SF0">
    <property type="entry name" value="TRANSCRIPTION FACTOR TFIIIB COMPONENT B'' HOMOLOG"/>
    <property type="match status" value="1"/>
</dbReference>
<dbReference type="eggNOG" id="KOG2009">
    <property type="taxonomic scope" value="Eukaryota"/>
</dbReference>
<evidence type="ECO:0000313" key="4">
    <source>
        <dbReference type="EMBL" id="CAD5210180.1"/>
    </source>
</evidence>
<name>A0A1I7S8U9_BURXY</name>
<dbReference type="GO" id="GO:0000126">
    <property type="term" value="C:transcription factor TFIIIB complex"/>
    <property type="evidence" value="ECO:0007669"/>
    <property type="project" value="TreeGrafter"/>
</dbReference>
<dbReference type="EMBL" id="CAJFCV020000001">
    <property type="protein sequence ID" value="CAG9085888.1"/>
    <property type="molecule type" value="Genomic_DNA"/>
</dbReference>